<dbReference type="EMBL" id="JACIFP010000003">
    <property type="protein sequence ID" value="MBB4138188.1"/>
    <property type="molecule type" value="Genomic_DNA"/>
</dbReference>
<dbReference type="Proteomes" id="UP000551501">
    <property type="component" value="Unassembled WGS sequence"/>
</dbReference>
<evidence type="ECO:0000313" key="1">
    <source>
        <dbReference type="EMBL" id="MBB4138188.1"/>
    </source>
</evidence>
<name>A0A840F703_9ACTN</name>
<reference evidence="1 2" key="1">
    <citation type="submission" date="2020-08" db="EMBL/GenBank/DDBJ databases">
        <title>Sequencing the genomes of 1000 actinobacteria strains.</title>
        <authorList>
            <person name="Klenk H.-P."/>
        </authorList>
    </citation>
    <scope>NUCLEOTIDE SEQUENCE [LARGE SCALE GENOMIC DNA]</scope>
    <source>
        <strain evidence="1 2">DSM 45298</strain>
    </source>
</reference>
<sequence>MVSTTNARLAAGHDRIVILAPMPEGYGQIPGAAADAETLAAQADVCLIAPDEQSVAAIGPNPYDPTRRKAAAQAGRAQADAVVDKIATLWDTPLRP</sequence>
<keyword evidence="2" id="KW-1185">Reference proteome</keyword>
<evidence type="ECO:0000313" key="2">
    <source>
        <dbReference type="Proteomes" id="UP000551501"/>
    </source>
</evidence>
<comment type="caution">
    <text evidence="1">The sequence shown here is derived from an EMBL/GenBank/DDBJ whole genome shotgun (WGS) entry which is preliminary data.</text>
</comment>
<proteinExistence type="predicted"/>
<protein>
    <submittedName>
        <fullName evidence="1">Uncharacterized protein</fullName>
    </submittedName>
</protein>
<accession>A0A840F703</accession>
<dbReference type="AlphaFoldDB" id="A0A840F703"/>
<organism evidence="1 2">
    <name type="scientific">Gordonia humi</name>
    <dbReference type="NCBI Taxonomy" id="686429"/>
    <lineage>
        <taxon>Bacteria</taxon>
        <taxon>Bacillati</taxon>
        <taxon>Actinomycetota</taxon>
        <taxon>Actinomycetes</taxon>
        <taxon>Mycobacteriales</taxon>
        <taxon>Gordoniaceae</taxon>
        <taxon>Gordonia</taxon>
    </lineage>
</organism>
<gene>
    <name evidence="1" type="ORF">BKA16_004813</name>
</gene>